<accession>A0A7T8GML7</accession>
<gene>
    <name evidence="1" type="ORF">FKW44_024297</name>
</gene>
<evidence type="ECO:0000313" key="2">
    <source>
        <dbReference type="Proteomes" id="UP000595437"/>
    </source>
</evidence>
<name>A0A7T8GML7_CALRO</name>
<protein>
    <submittedName>
        <fullName evidence="1">Transposable element</fullName>
    </submittedName>
</protein>
<keyword evidence="2" id="KW-1185">Reference proteome</keyword>
<sequence>MVWVGVTSNGKRTPLIFVEEGVKVTNVYFTFFRRVVPWVQREYPTTPLVFQQDGDPSHTSKLFKASVMICLQTLSKYLWPPSSPDLNPKNYGIVHSGEKGVKQILTIIGDSK</sequence>
<dbReference type="EMBL" id="CP045908">
    <property type="protein sequence ID" value="QQP33058.1"/>
    <property type="molecule type" value="Genomic_DNA"/>
</dbReference>
<organism evidence="1 2">
    <name type="scientific">Caligus rogercresseyi</name>
    <name type="common">Sea louse</name>
    <dbReference type="NCBI Taxonomy" id="217165"/>
    <lineage>
        <taxon>Eukaryota</taxon>
        <taxon>Metazoa</taxon>
        <taxon>Ecdysozoa</taxon>
        <taxon>Arthropoda</taxon>
        <taxon>Crustacea</taxon>
        <taxon>Multicrustacea</taxon>
        <taxon>Hexanauplia</taxon>
        <taxon>Copepoda</taxon>
        <taxon>Siphonostomatoida</taxon>
        <taxon>Caligidae</taxon>
        <taxon>Caligus</taxon>
    </lineage>
</organism>
<dbReference type="InterPro" id="IPR036397">
    <property type="entry name" value="RNaseH_sf"/>
</dbReference>
<dbReference type="Gene3D" id="3.30.420.10">
    <property type="entry name" value="Ribonuclease H-like superfamily/Ribonuclease H"/>
    <property type="match status" value="1"/>
</dbReference>
<dbReference type="OrthoDB" id="9981685at2759"/>
<reference evidence="2" key="1">
    <citation type="submission" date="2021-01" db="EMBL/GenBank/DDBJ databases">
        <title>Caligus Genome Assembly.</title>
        <authorList>
            <person name="Gallardo-Escarate C."/>
        </authorList>
    </citation>
    <scope>NUCLEOTIDE SEQUENCE [LARGE SCALE GENOMIC DNA]</scope>
</reference>
<dbReference type="AlphaFoldDB" id="A0A7T8GML7"/>
<evidence type="ECO:0000313" key="1">
    <source>
        <dbReference type="EMBL" id="QQP33058.1"/>
    </source>
</evidence>
<dbReference type="GO" id="GO:0003676">
    <property type="term" value="F:nucleic acid binding"/>
    <property type="evidence" value="ECO:0007669"/>
    <property type="project" value="InterPro"/>
</dbReference>
<proteinExistence type="predicted"/>
<dbReference type="Proteomes" id="UP000595437">
    <property type="component" value="Chromosome 19"/>
</dbReference>